<evidence type="ECO:0000256" key="1">
    <source>
        <dbReference type="SAM" id="SignalP"/>
    </source>
</evidence>
<dbReference type="CDD" id="cd00063">
    <property type="entry name" value="FN3"/>
    <property type="match status" value="1"/>
</dbReference>
<feature type="signal peptide" evidence="1">
    <location>
        <begin position="1"/>
        <end position="27"/>
    </location>
</feature>
<dbReference type="InterPro" id="IPR003961">
    <property type="entry name" value="FN3_dom"/>
</dbReference>
<sequence>MNKTYFNIKSAIVATSLSFLMNVPIFAETLQVSWSDSSSNEDGFIVEKRLLANGEFEIISTLTANISSYIDSDVILDETYCYRIIAYNQAGESPSEESCLAVIGENDVEPITPKTGGKASTPEYTYTDITISHQFISKPSAIEIGDKKLYSFKSDETYNESYSDSSIENAEFYTESGRVKEYSRDYFSFQKNSNELVNGYVHMGFNSGNKLSFDIESNGAKQVATLYMQAGVWTNEASSIVVTVGDTEQYITLPRGYSWQYISVDITFDGTAPVTISTDKDQGGYSGLMFAGIVINDPVFLEEVDIEEAIQYASLLSVDTGVDTTIDVSSVEFTTYTMQKGNDDFSDASVESISYFGTNRTSSNTYKFITQNDVTYSGYKSMNWNEENGVTIKLESGESQINIVSLYFSAGAWSRETAMIEVVINGESEFIELSSGYSWKKMKVDIEFEGELNLSIRPSGILGGYSAFKFAGLTLY</sequence>
<dbReference type="RefSeq" id="WP_341627850.1">
    <property type="nucleotide sequence ID" value="NZ_JBAKBA010000017.1"/>
</dbReference>
<dbReference type="InterPro" id="IPR036116">
    <property type="entry name" value="FN3_sf"/>
</dbReference>
<keyword evidence="4" id="KW-1185">Reference proteome</keyword>
<reference evidence="3 4" key="1">
    <citation type="submission" date="2024-02" db="EMBL/GenBank/DDBJ databases">
        <title>Bacteria isolated from the canopy kelp, Nereocystis luetkeana.</title>
        <authorList>
            <person name="Pfister C.A."/>
            <person name="Younker I.T."/>
            <person name="Light S.H."/>
        </authorList>
    </citation>
    <scope>NUCLEOTIDE SEQUENCE [LARGE SCALE GENOMIC DNA]</scope>
    <source>
        <strain evidence="3 4">TI.2.07</strain>
    </source>
</reference>
<comment type="caution">
    <text evidence="3">The sequence shown here is derived from an EMBL/GenBank/DDBJ whole genome shotgun (WGS) entry which is preliminary data.</text>
</comment>
<protein>
    <submittedName>
        <fullName evidence="3">Fibronectin type III domain-containing protein</fullName>
    </submittedName>
</protein>
<keyword evidence="1" id="KW-0732">Signal</keyword>
<dbReference type="Proteomes" id="UP001366060">
    <property type="component" value="Unassembled WGS sequence"/>
</dbReference>
<name>A0ABU9HBL8_9GAMM</name>
<evidence type="ECO:0000313" key="4">
    <source>
        <dbReference type="Proteomes" id="UP001366060"/>
    </source>
</evidence>
<dbReference type="EMBL" id="JBAKBA010000017">
    <property type="protein sequence ID" value="MEL0659282.1"/>
    <property type="molecule type" value="Genomic_DNA"/>
</dbReference>
<feature type="domain" description="Fibronectin type-III" evidence="2">
    <location>
        <begin position="13"/>
        <end position="106"/>
    </location>
</feature>
<dbReference type="PROSITE" id="PS50853">
    <property type="entry name" value="FN3"/>
    <property type="match status" value="1"/>
</dbReference>
<dbReference type="SUPFAM" id="SSF49265">
    <property type="entry name" value="Fibronectin type III"/>
    <property type="match status" value="1"/>
</dbReference>
<proteinExistence type="predicted"/>
<accession>A0ABU9HBL8</accession>
<dbReference type="Gene3D" id="2.60.40.10">
    <property type="entry name" value="Immunoglobulins"/>
    <property type="match status" value="1"/>
</dbReference>
<gene>
    <name evidence="3" type="ORF">V6255_09025</name>
</gene>
<dbReference type="InterPro" id="IPR013783">
    <property type="entry name" value="Ig-like_fold"/>
</dbReference>
<evidence type="ECO:0000313" key="3">
    <source>
        <dbReference type="EMBL" id="MEL0659282.1"/>
    </source>
</evidence>
<organism evidence="3 4">
    <name type="scientific">Psychromonas arctica</name>
    <dbReference type="NCBI Taxonomy" id="168275"/>
    <lineage>
        <taxon>Bacteria</taxon>
        <taxon>Pseudomonadati</taxon>
        <taxon>Pseudomonadota</taxon>
        <taxon>Gammaproteobacteria</taxon>
        <taxon>Alteromonadales</taxon>
        <taxon>Psychromonadaceae</taxon>
        <taxon>Psychromonas</taxon>
    </lineage>
</organism>
<evidence type="ECO:0000259" key="2">
    <source>
        <dbReference type="PROSITE" id="PS50853"/>
    </source>
</evidence>
<feature type="chain" id="PRO_5046552887" evidence="1">
    <location>
        <begin position="28"/>
        <end position="476"/>
    </location>
</feature>